<accession>Q6CNT5</accession>
<dbReference type="AlphaFoldDB" id="Q6CNT5"/>
<dbReference type="Proteomes" id="UP000000598">
    <property type="component" value="Chromosome E"/>
</dbReference>
<keyword evidence="3" id="KW-1185">Reference proteome</keyword>
<name>Q6CNT5_KLULA</name>
<dbReference type="InParanoid" id="Q6CNT5"/>
<keyword evidence="1" id="KW-0175">Coiled coil</keyword>
<proteinExistence type="predicted"/>
<dbReference type="PaxDb" id="284590-Q6CNT5"/>
<dbReference type="FunCoup" id="Q6CNT5">
    <property type="interactions" value="46"/>
</dbReference>
<feature type="coiled-coil region" evidence="1">
    <location>
        <begin position="215"/>
        <end position="256"/>
    </location>
</feature>
<dbReference type="eggNOG" id="ENOG502QTTD">
    <property type="taxonomic scope" value="Eukaryota"/>
</dbReference>
<protein>
    <submittedName>
        <fullName evidence="2">KLLA0E10077p</fullName>
    </submittedName>
</protein>
<dbReference type="HOGENOM" id="CLU_054089_0_0_1"/>
<organism evidence="2 3">
    <name type="scientific">Kluyveromyces lactis (strain ATCC 8585 / CBS 2359 / DSM 70799 / NBRC 1267 / NRRL Y-1140 / WM37)</name>
    <name type="common">Yeast</name>
    <name type="synonym">Candida sphaerica</name>
    <dbReference type="NCBI Taxonomy" id="284590"/>
    <lineage>
        <taxon>Eukaryota</taxon>
        <taxon>Fungi</taxon>
        <taxon>Dikarya</taxon>
        <taxon>Ascomycota</taxon>
        <taxon>Saccharomycotina</taxon>
        <taxon>Saccharomycetes</taxon>
        <taxon>Saccharomycetales</taxon>
        <taxon>Saccharomycetaceae</taxon>
        <taxon>Kluyveromyces</taxon>
    </lineage>
</organism>
<gene>
    <name evidence="2" type="ORF">KLLA0_E10077g</name>
</gene>
<evidence type="ECO:0000256" key="1">
    <source>
        <dbReference type="SAM" id="Coils"/>
    </source>
</evidence>
<dbReference type="KEGG" id="kla:KLLA0_E10077g"/>
<sequence length="338" mass="38829">MLRNNLDQWYEYNTSFVEKLHGKYPNEQLNEYLQTTSTNSLISNRQNSEWDELPMDLDSQLKLEFALYLINESANGSLSTKGTTFLQKLGSVDVDTLKELVQLVLENDKSLANKSTDEDEGKVEQITSYLISSSISKGINLASIDNSSNEEGVHDPISFCKKNIDILLDAYPQNSSSSLQHAPLSTSELELNDISKQQDLQTAITDLQLAYKFLKSKYENDRDEYQATIETLNKTNKELSEELLHYHSKLKEREEKSKVTSQMQSIPMDIDRSFSQAISESSDIKSSTSASNHQSFSMMKQEFKRILADTQLRYEKELEQERLLRQQLENKLENKGYR</sequence>
<evidence type="ECO:0000313" key="2">
    <source>
        <dbReference type="EMBL" id="CAG99491.1"/>
    </source>
</evidence>
<reference evidence="2 3" key="1">
    <citation type="journal article" date="2004" name="Nature">
        <title>Genome evolution in yeasts.</title>
        <authorList>
            <consortium name="Genolevures"/>
            <person name="Dujon B."/>
            <person name="Sherman D."/>
            <person name="Fischer G."/>
            <person name="Durrens P."/>
            <person name="Casaregola S."/>
            <person name="Lafontaine I."/>
            <person name="de Montigny J."/>
            <person name="Marck C."/>
            <person name="Neuveglise C."/>
            <person name="Talla E."/>
            <person name="Goffard N."/>
            <person name="Frangeul L."/>
            <person name="Aigle M."/>
            <person name="Anthouard V."/>
            <person name="Babour A."/>
            <person name="Barbe V."/>
            <person name="Barnay S."/>
            <person name="Blanchin S."/>
            <person name="Beckerich J.M."/>
            <person name="Beyne E."/>
            <person name="Bleykasten C."/>
            <person name="Boisrame A."/>
            <person name="Boyer J."/>
            <person name="Cattolico L."/>
            <person name="Confanioleri F."/>
            <person name="de Daruvar A."/>
            <person name="Despons L."/>
            <person name="Fabre E."/>
            <person name="Fairhead C."/>
            <person name="Ferry-Dumazet H."/>
            <person name="Groppi A."/>
            <person name="Hantraye F."/>
            <person name="Hennequin C."/>
            <person name="Jauniaux N."/>
            <person name="Joyet P."/>
            <person name="Kachouri R."/>
            <person name="Kerrest A."/>
            <person name="Koszul R."/>
            <person name="Lemaire M."/>
            <person name="Lesur I."/>
            <person name="Ma L."/>
            <person name="Muller H."/>
            <person name="Nicaud J.M."/>
            <person name="Nikolski M."/>
            <person name="Oztas S."/>
            <person name="Ozier-Kalogeropoulos O."/>
            <person name="Pellenz S."/>
            <person name="Potier S."/>
            <person name="Richard G.F."/>
            <person name="Straub M.L."/>
            <person name="Suleau A."/>
            <person name="Swennene D."/>
            <person name="Tekaia F."/>
            <person name="Wesolowski-Louvel M."/>
            <person name="Westhof E."/>
            <person name="Wirth B."/>
            <person name="Zeniou-Meyer M."/>
            <person name="Zivanovic I."/>
            <person name="Bolotin-Fukuhara M."/>
            <person name="Thierry A."/>
            <person name="Bouchier C."/>
            <person name="Caudron B."/>
            <person name="Scarpelli C."/>
            <person name="Gaillardin C."/>
            <person name="Weissenbach J."/>
            <person name="Wincker P."/>
            <person name="Souciet J.L."/>
        </authorList>
    </citation>
    <scope>NUCLEOTIDE SEQUENCE [LARGE SCALE GENOMIC DNA]</scope>
    <source>
        <strain evidence="3">ATCC 8585 / CBS 2359 / DSM 70799 / NBRC 1267 / NRRL Y-1140 / WM37</strain>
    </source>
</reference>
<dbReference type="STRING" id="284590.Q6CNT5"/>
<dbReference type="EMBL" id="CR382125">
    <property type="protein sequence ID" value="CAG99491.1"/>
    <property type="molecule type" value="Genomic_DNA"/>
</dbReference>
<evidence type="ECO:0000313" key="3">
    <source>
        <dbReference type="Proteomes" id="UP000000598"/>
    </source>
</evidence>